<evidence type="ECO:0000259" key="4">
    <source>
        <dbReference type="Pfam" id="PF14870"/>
    </source>
</evidence>
<feature type="signal peptide" evidence="3">
    <location>
        <begin position="1"/>
        <end position="20"/>
    </location>
</feature>
<dbReference type="RefSeq" id="WP_109718510.1">
    <property type="nucleotide sequence ID" value="NZ_QEQK01000001.1"/>
</dbReference>
<dbReference type="Pfam" id="PF14870">
    <property type="entry name" value="PSII_BNR"/>
    <property type="match status" value="2"/>
</dbReference>
<sequence>MVRCTVALAAVLAATGLANAAEIDNHPAQMMPLASESLLLDAVNAGPRFVAVGERGHVLASLDGHDWVQAEVPTRATLTAVTFADDEHGWAVGHDAVIVHTDDGGQTWSLQNFEPELERPFLDVLFLTPQRGFAIGAYSLFYETSDGGQTWTEHETPVREDEWHFNAITRLDNGHLVIVGESGTVAVSSDAGETWTSAPSPYAGSYFDAVPFGDAGFMIIGLRGNAYWTTSAEDIVWTQVETGTGQTLLGGAALPGGGAVIVGLNGTVLKTVNNGRAMERLPNGVGVSLNSVLVNNGRLLAVGDRGSHIIELR</sequence>
<keyword evidence="3" id="KW-0732">Signal</keyword>
<dbReference type="InterPro" id="IPR028203">
    <property type="entry name" value="PSII_CF48-like_dom"/>
</dbReference>
<evidence type="ECO:0000256" key="3">
    <source>
        <dbReference type="SAM" id="SignalP"/>
    </source>
</evidence>
<protein>
    <recommendedName>
        <fullName evidence="4">Photosynthesis system II assembly factor Ycf48/Hcf136-like domain-containing protein</fullName>
    </recommendedName>
</protein>
<dbReference type="GO" id="GO:0015979">
    <property type="term" value="P:photosynthesis"/>
    <property type="evidence" value="ECO:0007669"/>
    <property type="project" value="UniProtKB-KW"/>
</dbReference>
<dbReference type="OrthoDB" id="9813892at2"/>
<keyword evidence="2" id="KW-0604">Photosystem II</keyword>
<dbReference type="Gene3D" id="2.130.10.10">
    <property type="entry name" value="YVTN repeat-like/Quinoprotein amine dehydrogenase"/>
    <property type="match status" value="1"/>
</dbReference>
<evidence type="ECO:0000313" key="6">
    <source>
        <dbReference type="Proteomes" id="UP000251800"/>
    </source>
</evidence>
<dbReference type="Proteomes" id="UP000251800">
    <property type="component" value="Unassembled WGS sequence"/>
</dbReference>
<dbReference type="CDD" id="cd15482">
    <property type="entry name" value="Sialidase_non-viral"/>
    <property type="match status" value="1"/>
</dbReference>
<dbReference type="InterPro" id="IPR015943">
    <property type="entry name" value="WD40/YVTN_repeat-like_dom_sf"/>
</dbReference>
<evidence type="ECO:0000313" key="5">
    <source>
        <dbReference type="EMBL" id="PWN57654.1"/>
    </source>
</evidence>
<dbReference type="SUPFAM" id="SSF110296">
    <property type="entry name" value="Oligoxyloglucan reducing end-specific cellobiohydrolase"/>
    <property type="match status" value="1"/>
</dbReference>
<dbReference type="EMBL" id="QEQK01000001">
    <property type="protein sequence ID" value="PWN57654.1"/>
    <property type="molecule type" value="Genomic_DNA"/>
</dbReference>
<organism evidence="5 6">
    <name type="scientific">Abyssibacter profundi</name>
    <dbReference type="NCBI Taxonomy" id="2182787"/>
    <lineage>
        <taxon>Bacteria</taxon>
        <taxon>Pseudomonadati</taxon>
        <taxon>Pseudomonadota</taxon>
        <taxon>Gammaproteobacteria</taxon>
        <taxon>Chromatiales</taxon>
        <taxon>Oceanococcaceae</taxon>
        <taxon>Abyssibacter</taxon>
    </lineage>
</organism>
<comment type="caution">
    <text evidence="5">The sequence shown here is derived from an EMBL/GenBank/DDBJ whole genome shotgun (WGS) entry which is preliminary data.</text>
</comment>
<name>A0A363UQC5_9GAMM</name>
<feature type="domain" description="Photosynthesis system II assembly factor Ycf48/Hcf136-like" evidence="4">
    <location>
        <begin position="116"/>
        <end position="232"/>
    </location>
</feature>
<keyword evidence="1" id="KW-0602">Photosynthesis</keyword>
<dbReference type="PANTHER" id="PTHR47199">
    <property type="entry name" value="PHOTOSYSTEM II STABILITY/ASSEMBLY FACTOR HCF136, CHLOROPLASTIC"/>
    <property type="match status" value="1"/>
</dbReference>
<feature type="domain" description="Photosynthesis system II assembly factor Ycf48/Hcf136-like" evidence="4">
    <location>
        <begin position="64"/>
        <end position="113"/>
    </location>
</feature>
<feature type="chain" id="PRO_5016668915" description="Photosynthesis system II assembly factor Ycf48/Hcf136-like domain-containing protein" evidence="3">
    <location>
        <begin position="21"/>
        <end position="313"/>
    </location>
</feature>
<gene>
    <name evidence="5" type="ORF">DEH80_00490</name>
</gene>
<dbReference type="GO" id="GO:0009523">
    <property type="term" value="C:photosystem II"/>
    <property type="evidence" value="ECO:0007669"/>
    <property type="project" value="UniProtKB-KW"/>
</dbReference>
<accession>A0A363UQC5</accession>
<dbReference type="AlphaFoldDB" id="A0A363UQC5"/>
<proteinExistence type="predicted"/>
<evidence type="ECO:0000256" key="1">
    <source>
        <dbReference type="ARBA" id="ARBA00022531"/>
    </source>
</evidence>
<reference evidence="5 6" key="1">
    <citation type="submission" date="2018-05" db="EMBL/GenBank/DDBJ databases">
        <title>Abyssibacter profundi OUC007T gen. nov., sp. nov, a marine bacterium isolated from seawater of the Mariana Trench.</title>
        <authorList>
            <person name="Zhou S."/>
        </authorList>
    </citation>
    <scope>NUCLEOTIDE SEQUENCE [LARGE SCALE GENOMIC DNA]</scope>
    <source>
        <strain evidence="5 6">OUC007</strain>
    </source>
</reference>
<dbReference type="PANTHER" id="PTHR47199:SF2">
    <property type="entry name" value="PHOTOSYSTEM II STABILITY_ASSEMBLY FACTOR HCF136, CHLOROPLASTIC"/>
    <property type="match status" value="1"/>
</dbReference>
<keyword evidence="6" id="KW-1185">Reference proteome</keyword>
<evidence type="ECO:0000256" key="2">
    <source>
        <dbReference type="ARBA" id="ARBA00023276"/>
    </source>
</evidence>